<dbReference type="Pfam" id="PF00300">
    <property type="entry name" value="His_Phos_1"/>
    <property type="match status" value="1"/>
</dbReference>
<evidence type="ECO:0000256" key="3">
    <source>
        <dbReference type="PIRSR" id="PIRSR613078-2"/>
    </source>
</evidence>
<dbReference type="InterPro" id="IPR051695">
    <property type="entry name" value="Phosphoglycerate_Mutase"/>
</dbReference>
<dbReference type="SMART" id="SM00855">
    <property type="entry name" value="PGAM"/>
    <property type="match status" value="1"/>
</dbReference>
<organism evidence="4 5">
    <name type="scientific">Affinibrenneria salicis</name>
    <dbReference type="NCBI Taxonomy" id="2590031"/>
    <lineage>
        <taxon>Bacteria</taxon>
        <taxon>Pseudomonadati</taxon>
        <taxon>Pseudomonadota</taxon>
        <taxon>Gammaproteobacteria</taxon>
        <taxon>Enterobacterales</taxon>
        <taxon>Pectobacteriaceae</taxon>
        <taxon>Affinibrenneria</taxon>
    </lineage>
</organism>
<dbReference type="SUPFAM" id="SSF53254">
    <property type="entry name" value="Phosphoglycerate mutase-like"/>
    <property type="match status" value="1"/>
</dbReference>
<accession>A0A5J5FWH6</accession>
<reference evidence="4 5" key="1">
    <citation type="submission" date="2019-09" db="EMBL/GenBank/DDBJ databases">
        <authorList>
            <person name="Li Y."/>
        </authorList>
    </citation>
    <scope>NUCLEOTIDE SEQUENCE [LARGE SCALE GENOMIC DNA]</scope>
    <source>
        <strain evidence="4 5">L3-3HA</strain>
    </source>
</reference>
<protein>
    <submittedName>
        <fullName evidence="4">Histidine phosphatase family protein</fullName>
    </submittedName>
</protein>
<dbReference type="Proteomes" id="UP000335415">
    <property type="component" value="Unassembled WGS sequence"/>
</dbReference>
<dbReference type="GO" id="GO:0004331">
    <property type="term" value="F:fructose-2,6-bisphosphate 2-phosphatase activity"/>
    <property type="evidence" value="ECO:0007669"/>
    <property type="project" value="TreeGrafter"/>
</dbReference>
<evidence type="ECO:0000256" key="1">
    <source>
        <dbReference type="ARBA" id="ARBA00022801"/>
    </source>
</evidence>
<dbReference type="InterPro" id="IPR029033">
    <property type="entry name" value="His_PPase_superfam"/>
</dbReference>
<evidence type="ECO:0000313" key="4">
    <source>
        <dbReference type="EMBL" id="KAA8997678.1"/>
    </source>
</evidence>
<gene>
    <name evidence="4" type="ORF">FJU30_18125</name>
</gene>
<dbReference type="PANTHER" id="PTHR46517">
    <property type="entry name" value="FRUCTOSE-2,6-BISPHOSPHATASE TIGAR"/>
    <property type="match status" value="1"/>
</dbReference>
<dbReference type="InterPro" id="IPR013078">
    <property type="entry name" value="His_Pase_superF_clade-1"/>
</dbReference>
<feature type="active site" description="Proton donor/acceptor" evidence="2">
    <location>
        <position position="119"/>
    </location>
</feature>
<dbReference type="OrthoDB" id="9781415at2"/>
<dbReference type="GO" id="GO:0045820">
    <property type="term" value="P:negative regulation of glycolytic process"/>
    <property type="evidence" value="ECO:0007669"/>
    <property type="project" value="TreeGrafter"/>
</dbReference>
<dbReference type="CDD" id="cd07067">
    <property type="entry name" value="HP_PGM_like"/>
    <property type="match status" value="1"/>
</dbReference>
<dbReference type="EMBL" id="VYKJ01000010">
    <property type="protein sequence ID" value="KAA8997678.1"/>
    <property type="molecule type" value="Genomic_DNA"/>
</dbReference>
<feature type="binding site" evidence="3">
    <location>
        <position position="97"/>
    </location>
    <ligand>
        <name>substrate</name>
    </ligand>
</feature>
<dbReference type="Gene3D" id="3.40.50.1240">
    <property type="entry name" value="Phosphoglycerate mutase-like"/>
    <property type="match status" value="1"/>
</dbReference>
<keyword evidence="1" id="KW-0378">Hydrolase</keyword>
<dbReference type="GO" id="GO:0005829">
    <property type="term" value="C:cytosol"/>
    <property type="evidence" value="ECO:0007669"/>
    <property type="project" value="TreeGrafter"/>
</dbReference>
<keyword evidence="5" id="KW-1185">Reference proteome</keyword>
<evidence type="ECO:0000313" key="5">
    <source>
        <dbReference type="Proteomes" id="UP000335415"/>
    </source>
</evidence>
<feature type="active site" description="Tele-phosphohistidine intermediate" evidence="2">
    <location>
        <position position="48"/>
    </location>
</feature>
<dbReference type="GO" id="GO:0043456">
    <property type="term" value="P:regulation of pentose-phosphate shunt"/>
    <property type="evidence" value="ECO:0007669"/>
    <property type="project" value="TreeGrafter"/>
</dbReference>
<evidence type="ECO:0000256" key="2">
    <source>
        <dbReference type="PIRSR" id="PIRSR613078-1"/>
    </source>
</evidence>
<dbReference type="PANTHER" id="PTHR46517:SF1">
    <property type="entry name" value="FRUCTOSE-2,6-BISPHOSPHATASE TIGAR"/>
    <property type="match status" value="1"/>
</dbReference>
<dbReference type="AlphaFoldDB" id="A0A5J5FWH6"/>
<proteinExistence type="predicted"/>
<name>A0A5J5FWH6_9GAMM</name>
<comment type="caution">
    <text evidence="4">The sequence shown here is derived from an EMBL/GenBank/DDBJ whole genome shotgun (WGS) entry which is preliminary data.</text>
</comment>
<feature type="binding site" evidence="3">
    <location>
        <begin position="47"/>
        <end position="54"/>
    </location>
    <ligand>
        <name>substrate</name>
    </ligand>
</feature>
<sequence>MPLSRAAVYPYRRSGRVAARAGVRHYRLARYQDGTMKLICKPFVFLRHGETPLNRDRLIGGRTDVPLSEDGEQQARSAASILARHRWSCIAVSSKLRARQTASLALPGLPQLMVPDLRERDWGDLELRPYTEQTPYEQTPPGGEAWDDFCARIIAALNQLLQQYDTPLVVAHSGVFRVLSLLSSGSPYGPRIGNAVPMWIVPADSPGGWTIMPLAQRDEG</sequence>